<dbReference type="GO" id="GO:0008270">
    <property type="term" value="F:zinc ion binding"/>
    <property type="evidence" value="ECO:0007669"/>
    <property type="project" value="UniProtKB-KW"/>
</dbReference>
<evidence type="ECO:0000259" key="8">
    <source>
        <dbReference type="PROSITE" id="PS51514"/>
    </source>
</evidence>
<organism evidence="9 10">
    <name type="scientific">Lactuca saligna</name>
    <name type="common">Willowleaf lettuce</name>
    <dbReference type="NCBI Taxonomy" id="75948"/>
    <lineage>
        <taxon>Eukaryota</taxon>
        <taxon>Viridiplantae</taxon>
        <taxon>Streptophyta</taxon>
        <taxon>Embryophyta</taxon>
        <taxon>Tracheophyta</taxon>
        <taxon>Spermatophyta</taxon>
        <taxon>Magnoliopsida</taxon>
        <taxon>eudicotyledons</taxon>
        <taxon>Gunneridae</taxon>
        <taxon>Pentapetalae</taxon>
        <taxon>asterids</taxon>
        <taxon>campanulids</taxon>
        <taxon>Asterales</taxon>
        <taxon>Asteraceae</taxon>
        <taxon>Cichorioideae</taxon>
        <taxon>Cichorieae</taxon>
        <taxon>Lactucinae</taxon>
        <taxon>Lactuca</taxon>
    </lineage>
</organism>
<sequence>MNTIISIQHPLQILPHILFFLRKMGERFLSATPSDRALEQAIVALKKGAYILKYGRRGKPKLCPFRLSTDERTLMWFCGNEEKKLQLSSVTSIVRGHGTRKLQPERECHSFSLIYTNNQAQCSLDLICKDKMQADSWFLGLKALISRCEDFRHPEKQRVAQSCINSPSSFIRRKYNLGISKETTKMSQVRSVCASPVPSMISDPCFSDGLSLSSDSFYSRSSLSSTQNFPEGLAPYSPCMKTEEPKKNPKTITRFGAPVVLPREQSDPQRTKLNDVLIWGEGVENGVLGGGGDNMVNTVNGHRNQSQMDALLPKVLDSVSMLDVEKISLAGKHGVLLTKQGEVFCWGEGQSGRLGHSLSCPKEVESLHSLGCRVKSVSCSEYQTSALTFSGELYTWGDNTSGQGQSSRWLPRRISGVLDGITISKVACGEWHTAIVSTSGQLFTFGDGTFGVLGHGNYQSLTEPKQVDSLAGLRVKSVACGPWHTAAVVALITGPPKSSSPAGKMFTWGDADKGRLGHGDHNPKLKPTCVVSLIDHDFVQVSCGRMLTVGLTSTGAVFTIGSSVHGQLGNPMARENSITLVQGKLKFEFVREVATGSYHVAVLTSKGSVYTWGKGANGQLGLGDTADRSSPTLVEALRNRQVESITCGSGSTAAVCVHEPITCGLEQSGCRGCNTEFGFMKKRHNCYNCGLLFCSVCTSNKSKKACLAPNENKSFRVCDSCFKGLERSSLNLGQIVKIEDLTPRPLLIKTFSEETDDQYTGTPYKTGLDLKLCSSLMNQTPRWGQVSSPASFRKHCQEESSSNVDSRIASRVNKNPQSVEKTTKRNGAKEVIKALTSRLHLMSPRAFMRKQTKAHLDTPTMSAMRVPCDIEVKDLIDPCDSARVPTLHNDVCVLGGDTRPSDEPVVKPIVSGQINKVKQKHEWMEQYQPGVYITFIMLTTGQKGIKRVRFSRKVFKEREAEKWWEDNQQKVYDNYNVDGYINSY</sequence>
<dbReference type="InterPro" id="IPR001849">
    <property type="entry name" value="PH_domain"/>
</dbReference>
<evidence type="ECO:0000256" key="1">
    <source>
        <dbReference type="ARBA" id="ARBA00022723"/>
    </source>
</evidence>
<name>A0AA35YLL9_LACSI</name>
<dbReference type="Pfam" id="PF16457">
    <property type="entry name" value="PH_12"/>
    <property type="match status" value="1"/>
</dbReference>
<feature type="repeat" description="RCC1" evidence="6">
    <location>
        <begin position="341"/>
        <end position="390"/>
    </location>
</feature>
<dbReference type="InterPro" id="IPR009091">
    <property type="entry name" value="RCC1/BLIP-II"/>
</dbReference>
<keyword evidence="3 5" id="KW-0863">Zinc-finger</keyword>
<dbReference type="Pfam" id="PF01363">
    <property type="entry name" value="FYVE"/>
    <property type="match status" value="1"/>
</dbReference>
<feature type="repeat" description="RCC1" evidence="6">
    <location>
        <begin position="503"/>
        <end position="554"/>
    </location>
</feature>
<dbReference type="InterPro" id="IPR058923">
    <property type="entry name" value="RCC1-like_dom"/>
</dbReference>
<feature type="repeat" description="RCC1" evidence="6">
    <location>
        <begin position="607"/>
        <end position="658"/>
    </location>
</feature>
<dbReference type="Gene3D" id="3.30.40.10">
    <property type="entry name" value="Zinc/RING finger domain, C3HC4 (zinc finger)"/>
    <property type="match status" value="1"/>
</dbReference>
<dbReference type="Gene3D" id="2.130.10.30">
    <property type="entry name" value="Regulator of chromosome condensation 1/beta-lactamase-inhibitor protein II"/>
    <property type="match status" value="2"/>
</dbReference>
<gene>
    <name evidence="9" type="ORF">LSALG_LOCUS16295</name>
</gene>
<feature type="repeat" description="RCC1" evidence="6">
    <location>
        <begin position="440"/>
        <end position="491"/>
    </location>
</feature>
<reference evidence="9" key="1">
    <citation type="submission" date="2023-04" db="EMBL/GenBank/DDBJ databases">
        <authorList>
            <person name="Vijverberg K."/>
            <person name="Xiong W."/>
            <person name="Schranz E."/>
        </authorList>
    </citation>
    <scope>NUCLEOTIDE SEQUENCE</scope>
</reference>
<evidence type="ECO:0000256" key="2">
    <source>
        <dbReference type="ARBA" id="ARBA00022737"/>
    </source>
</evidence>
<dbReference type="InterPro" id="IPR051210">
    <property type="entry name" value="Ub_ligase/GEF_domain"/>
</dbReference>
<feature type="repeat" description="RCC1" evidence="6">
    <location>
        <begin position="555"/>
        <end position="606"/>
    </location>
</feature>
<dbReference type="Pfam" id="PF25390">
    <property type="entry name" value="WD40_RLD"/>
    <property type="match status" value="1"/>
</dbReference>
<dbReference type="InterPro" id="IPR000408">
    <property type="entry name" value="Reg_chr_condens"/>
</dbReference>
<keyword evidence="10" id="KW-1185">Reference proteome</keyword>
<keyword evidence="4" id="KW-0862">Zinc</keyword>
<dbReference type="PANTHER" id="PTHR22870:SF350">
    <property type="entry name" value="F12P19.9 PROTEIN"/>
    <property type="match status" value="1"/>
</dbReference>
<dbReference type="InterPro" id="IPR013083">
    <property type="entry name" value="Znf_RING/FYVE/PHD"/>
</dbReference>
<accession>A0AA35YLL9</accession>
<evidence type="ECO:0000256" key="4">
    <source>
        <dbReference type="ARBA" id="ARBA00022833"/>
    </source>
</evidence>
<evidence type="ECO:0000256" key="5">
    <source>
        <dbReference type="PROSITE-ProRule" id="PRU00091"/>
    </source>
</evidence>
<proteinExistence type="predicted"/>
<evidence type="ECO:0000313" key="10">
    <source>
        <dbReference type="Proteomes" id="UP001177003"/>
    </source>
</evidence>
<dbReference type="SUPFAM" id="SSF57903">
    <property type="entry name" value="FYVE/PHD zinc finger"/>
    <property type="match status" value="1"/>
</dbReference>
<dbReference type="AlphaFoldDB" id="A0AA35YLL9"/>
<feature type="repeat" description="RCC1" evidence="6">
    <location>
        <begin position="391"/>
        <end position="439"/>
    </location>
</feature>
<dbReference type="InterPro" id="IPR013591">
    <property type="entry name" value="Brevis_radix_dom"/>
</dbReference>
<keyword evidence="2" id="KW-0677">Repeat</keyword>
<evidence type="ECO:0000313" key="9">
    <source>
        <dbReference type="EMBL" id="CAI9276306.1"/>
    </source>
</evidence>
<protein>
    <submittedName>
        <fullName evidence="9">Uncharacterized protein</fullName>
    </submittedName>
</protein>
<dbReference type="PANTHER" id="PTHR22870">
    <property type="entry name" value="REGULATOR OF CHROMOSOME CONDENSATION"/>
    <property type="match status" value="1"/>
</dbReference>
<dbReference type="CDD" id="cd13365">
    <property type="entry name" value="PH_PLC_plant-like"/>
    <property type="match status" value="1"/>
</dbReference>
<dbReference type="Gene3D" id="2.30.29.30">
    <property type="entry name" value="Pleckstrin-homology domain (PH domain)/Phosphotyrosine-binding domain (PTB)"/>
    <property type="match status" value="1"/>
</dbReference>
<dbReference type="EMBL" id="OX465079">
    <property type="protein sequence ID" value="CAI9276306.1"/>
    <property type="molecule type" value="Genomic_DNA"/>
</dbReference>
<dbReference type="Pfam" id="PF08381">
    <property type="entry name" value="BRX"/>
    <property type="match status" value="1"/>
</dbReference>
<dbReference type="Proteomes" id="UP001177003">
    <property type="component" value="Chromosome 3"/>
</dbReference>
<dbReference type="InterPro" id="IPR011011">
    <property type="entry name" value="Znf_FYVE_PHD"/>
</dbReference>
<dbReference type="SMART" id="SM00064">
    <property type="entry name" value="FYVE"/>
    <property type="match status" value="1"/>
</dbReference>
<evidence type="ECO:0000256" key="3">
    <source>
        <dbReference type="ARBA" id="ARBA00022771"/>
    </source>
</evidence>
<dbReference type="PROSITE" id="PS50012">
    <property type="entry name" value="RCC1_3"/>
    <property type="match status" value="6"/>
</dbReference>
<dbReference type="CDD" id="cd00065">
    <property type="entry name" value="FYVE_like_SF"/>
    <property type="match status" value="1"/>
</dbReference>
<dbReference type="PRINTS" id="PR00633">
    <property type="entry name" value="RCCNDNSATION"/>
</dbReference>
<feature type="domain" description="BRX" evidence="8">
    <location>
        <begin position="921"/>
        <end position="976"/>
    </location>
</feature>
<dbReference type="PROSITE" id="PS51514">
    <property type="entry name" value="BRX"/>
    <property type="match status" value="1"/>
</dbReference>
<evidence type="ECO:0000256" key="6">
    <source>
        <dbReference type="PROSITE-ProRule" id="PRU00235"/>
    </source>
</evidence>
<feature type="domain" description="FYVE-type" evidence="7">
    <location>
        <begin position="664"/>
        <end position="726"/>
    </location>
</feature>
<dbReference type="PROSITE" id="PS00626">
    <property type="entry name" value="RCC1_2"/>
    <property type="match status" value="1"/>
</dbReference>
<dbReference type="InterPro" id="IPR017455">
    <property type="entry name" value="Znf_FYVE-rel"/>
</dbReference>
<evidence type="ECO:0000259" key="7">
    <source>
        <dbReference type="PROSITE" id="PS50178"/>
    </source>
</evidence>
<dbReference type="SUPFAM" id="SSF50729">
    <property type="entry name" value="PH domain-like"/>
    <property type="match status" value="1"/>
</dbReference>
<dbReference type="InterPro" id="IPR000306">
    <property type="entry name" value="Znf_FYVE"/>
</dbReference>
<dbReference type="PROSITE" id="PS50178">
    <property type="entry name" value="ZF_FYVE"/>
    <property type="match status" value="1"/>
</dbReference>
<dbReference type="SUPFAM" id="SSF50985">
    <property type="entry name" value="RCC1/BLIP-II"/>
    <property type="match status" value="1"/>
</dbReference>
<keyword evidence="1" id="KW-0479">Metal-binding</keyword>
<dbReference type="InterPro" id="IPR011993">
    <property type="entry name" value="PH-like_dom_sf"/>
</dbReference>